<feature type="region of interest" description="Disordered" evidence="3">
    <location>
        <begin position="145"/>
        <end position="167"/>
    </location>
</feature>
<evidence type="ECO:0000256" key="3">
    <source>
        <dbReference type="SAM" id="MobiDB-lite"/>
    </source>
</evidence>
<protein>
    <recommendedName>
        <fullName evidence="4">HIRAN domain-containing protein</fullName>
    </recommendedName>
</protein>
<dbReference type="GO" id="GO:0003676">
    <property type="term" value="F:nucleic acid binding"/>
    <property type="evidence" value="ECO:0007669"/>
    <property type="project" value="InterPro"/>
</dbReference>
<keyword evidence="1" id="KW-0479">Metal-binding</keyword>
<evidence type="ECO:0000256" key="1">
    <source>
        <dbReference type="ARBA" id="ARBA00022723"/>
    </source>
</evidence>
<comment type="caution">
    <text evidence="5">The sequence shown here is derived from an EMBL/GenBank/DDBJ whole genome shotgun (WGS) entry which is preliminary data.</text>
</comment>
<feature type="domain" description="HIRAN" evidence="4">
    <location>
        <begin position="24"/>
        <end position="126"/>
    </location>
</feature>
<dbReference type="EMBL" id="PDLN01000004">
    <property type="protein sequence ID" value="RDW87407.1"/>
    <property type="molecule type" value="Genomic_DNA"/>
</dbReference>
<dbReference type="AlphaFoldDB" id="A0A3D8SM60"/>
<name>A0A3D8SM60_9HELO</name>
<gene>
    <name evidence="5" type="ORF">BP5796_03101</name>
</gene>
<dbReference type="Proteomes" id="UP000256328">
    <property type="component" value="Unassembled WGS sequence"/>
</dbReference>
<keyword evidence="6" id="KW-1185">Reference proteome</keyword>
<reference evidence="5 6" key="1">
    <citation type="journal article" date="2018" name="IMA Fungus">
        <title>IMA Genome-F 9: Draft genome sequence of Annulohypoxylon stygium, Aspergillus mulundensis, Berkeleyomyces basicola (syn. Thielaviopsis basicola), Ceratocystis smalleyi, two Cercospora beticola strains, Coleophoma cylindrospora, Fusarium fracticaudum, Phialophora cf. hyalina, and Morchella septimelata.</title>
        <authorList>
            <person name="Wingfield B.D."/>
            <person name="Bills G.F."/>
            <person name="Dong Y."/>
            <person name="Huang W."/>
            <person name="Nel W.J."/>
            <person name="Swalarsk-Parry B.S."/>
            <person name="Vaghefi N."/>
            <person name="Wilken P.M."/>
            <person name="An Z."/>
            <person name="de Beer Z.W."/>
            <person name="De Vos L."/>
            <person name="Chen L."/>
            <person name="Duong T.A."/>
            <person name="Gao Y."/>
            <person name="Hammerbacher A."/>
            <person name="Kikkert J.R."/>
            <person name="Li Y."/>
            <person name="Li H."/>
            <person name="Li K."/>
            <person name="Li Q."/>
            <person name="Liu X."/>
            <person name="Ma X."/>
            <person name="Naidoo K."/>
            <person name="Pethybridge S.J."/>
            <person name="Sun J."/>
            <person name="Steenkamp E.T."/>
            <person name="van der Nest M.A."/>
            <person name="van Wyk S."/>
            <person name="Wingfield M.J."/>
            <person name="Xiong C."/>
            <person name="Yue Q."/>
            <person name="Zhang X."/>
        </authorList>
    </citation>
    <scope>NUCLEOTIDE SEQUENCE [LARGE SCALE GENOMIC DNA]</scope>
    <source>
        <strain evidence="5 6">BP5796</strain>
    </source>
</reference>
<dbReference type="InterPro" id="IPR014905">
    <property type="entry name" value="HIRAN"/>
</dbReference>
<sequence length="167" mass="18054">MGTLQLTFKPTRDTIIAMLSPAAPDSSEGVPASSGTTTDEHRWIYVGQFHELSFVRELNNNYDSAAIGIYNPSGALIGFVPSWIATILAPYMDAGDILLKGQAAGPRGLWRRRSKRTPKGKVWIDVFTSAPGKVNRTNLLDTGIPLAAEEDSSDADKTDQDTSKGTE</sequence>
<dbReference type="Pfam" id="PF08797">
    <property type="entry name" value="HIRAN"/>
    <property type="match status" value="1"/>
</dbReference>
<keyword evidence="2" id="KW-0378">Hydrolase</keyword>
<dbReference type="SMART" id="SM00910">
    <property type="entry name" value="HIRAN"/>
    <property type="match status" value="1"/>
</dbReference>
<evidence type="ECO:0000313" key="6">
    <source>
        <dbReference type="Proteomes" id="UP000256328"/>
    </source>
</evidence>
<accession>A0A3D8SM60</accession>
<evidence type="ECO:0000313" key="5">
    <source>
        <dbReference type="EMBL" id="RDW87407.1"/>
    </source>
</evidence>
<dbReference type="GO" id="GO:0008270">
    <property type="term" value="F:zinc ion binding"/>
    <property type="evidence" value="ECO:0007669"/>
    <property type="project" value="InterPro"/>
</dbReference>
<dbReference type="GO" id="GO:0016818">
    <property type="term" value="F:hydrolase activity, acting on acid anhydrides, in phosphorus-containing anhydrides"/>
    <property type="evidence" value="ECO:0007669"/>
    <property type="project" value="InterPro"/>
</dbReference>
<proteinExistence type="predicted"/>
<evidence type="ECO:0000256" key="2">
    <source>
        <dbReference type="ARBA" id="ARBA00022801"/>
    </source>
</evidence>
<evidence type="ECO:0000259" key="4">
    <source>
        <dbReference type="SMART" id="SM00910"/>
    </source>
</evidence>
<dbReference type="Gene3D" id="3.30.70.2330">
    <property type="match status" value="1"/>
</dbReference>
<feature type="compositionally biased region" description="Basic and acidic residues" evidence="3">
    <location>
        <begin position="154"/>
        <end position="167"/>
    </location>
</feature>
<organism evidence="5 6">
    <name type="scientific">Coleophoma crateriformis</name>
    <dbReference type="NCBI Taxonomy" id="565419"/>
    <lineage>
        <taxon>Eukaryota</taxon>
        <taxon>Fungi</taxon>
        <taxon>Dikarya</taxon>
        <taxon>Ascomycota</taxon>
        <taxon>Pezizomycotina</taxon>
        <taxon>Leotiomycetes</taxon>
        <taxon>Helotiales</taxon>
        <taxon>Dermateaceae</taxon>
        <taxon>Coleophoma</taxon>
    </lineage>
</organism>